<evidence type="ECO:0000313" key="2">
    <source>
        <dbReference type="Proteomes" id="UP000827872"/>
    </source>
</evidence>
<dbReference type="EMBL" id="CM037624">
    <property type="protein sequence ID" value="KAH8010576.1"/>
    <property type="molecule type" value="Genomic_DNA"/>
</dbReference>
<organism evidence="1 2">
    <name type="scientific">Sphaerodactylus townsendi</name>
    <dbReference type="NCBI Taxonomy" id="933632"/>
    <lineage>
        <taxon>Eukaryota</taxon>
        <taxon>Metazoa</taxon>
        <taxon>Chordata</taxon>
        <taxon>Craniata</taxon>
        <taxon>Vertebrata</taxon>
        <taxon>Euteleostomi</taxon>
        <taxon>Lepidosauria</taxon>
        <taxon>Squamata</taxon>
        <taxon>Bifurcata</taxon>
        <taxon>Gekkota</taxon>
        <taxon>Sphaerodactylidae</taxon>
        <taxon>Sphaerodactylus</taxon>
    </lineage>
</organism>
<comment type="caution">
    <text evidence="1">The sequence shown here is derived from an EMBL/GenBank/DDBJ whole genome shotgun (WGS) entry which is preliminary data.</text>
</comment>
<keyword evidence="2" id="KW-1185">Reference proteome</keyword>
<protein>
    <submittedName>
        <fullName evidence="1">Uncharacterized protein</fullName>
    </submittedName>
</protein>
<gene>
    <name evidence="1" type="ORF">K3G42_008212</name>
</gene>
<dbReference type="Proteomes" id="UP000827872">
    <property type="component" value="Linkage Group LG11"/>
</dbReference>
<reference evidence="1" key="1">
    <citation type="submission" date="2021-08" db="EMBL/GenBank/DDBJ databases">
        <title>The first chromosome-level gecko genome reveals the dynamic sex chromosomes of Neotropical dwarf geckos (Sphaerodactylidae: Sphaerodactylus).</title>
        <authorList>
            <person name="Pinto B.J."/>
            <person name="Keating S.E."/>
            <person name="Gamble T."/>
        </authorList>
    </citation>
    <scope>NUCLEOTIDE SEQUENCE</scope>
    <source>
        <strain evidence="1">TG3544</strain>
    </source>
</reference>
<sequence length="112" mass="13129">MAPVFQDEPKPSLLHEMNSYLWEEVMETVPLPQRDLVFYSKFFTVPQEDSINREQILRVKEDENVPFLLVGNKSDLEDKRQVSVEEAKNRADQWNVNYVETSAKTRANVDKV</sequence>
<proteinExistence type="predicted"/>
<name>A0ACB8FV09_9SAUR</name>
<accession>A0ACB8FV09</accession>
<evidence type="ECO:0000313" key="1">
    <source>
        <dbReference type="EMBL" id="KAH8010576.1"/>
    </source>
</evidence>